<evidence type="ECO:0000256" key="3">
    <source>
        <dbReference type="ARBA" id="ARBA00022618"/>
    </source>
</evidence>
<dbReference type="PANTHER" id="PTHR10643:SF2">
    <property type="entry name" value="KINETOCHORE PROTEIN NDC80 HOMOLOG"/>
    <property type="match status" value="1"/>
</dbReference>
<protein>
    <recommendedName>
        <fullName evidence="10">Kinetochore protein NDC80</fullName>
    </recommendedName>
</protein>
<comment type="subunit">
    <text evidence="10">Component of the NDC80 complex.</text>
</comment>
<keyword evidence="7 10" id="KW-0539">Nucleus</keyword>
<feature type="domain" description="Kinetochore protein NDC80 loop region" evidence="14">
    <location>
        <begin position="384"/>
        <end position="596"/>
    </location>
</feature>
<keyword evidence="6 11" id="KW-0175">Coiled coil</keyword>
<dbReference type="Gene3D" id="6.10.250.1950">
    <property type="match status" value="1"/>
</dbReference>
<keyword evidence="8 10" id="KW-0131">Cell cycle</keyword>
<dbReference type="GO" id="GO:0031262">
    <property type="term" value="C:Ndc80 complex"/>
    <property type="evidence" value="ECO:0007669"/>
    <property type="project" value="UniProtKB-UniRule"/>
</dbReference>
<dbReference type="Gene3D" id="1.10.418.30">
    <property type="entry name" value="Ncd80 complex, Ncd80 subunit"/>
    <property type="match status" value="1"/>
</dbReference>
<dbReference type="STRING" id="574566.I0YPD3"/>
<evidence type="ECO:0000256" key="6">
    <source>
        <dbReference type="ARBA" id="ARBA00023054"/>
    </source>
</evidence>
<evidence type="ECO:0000313" key="16">
    <source>
        <dbReference type="Proteomes" id="UP000007264"/>
    </source>
</evidence>
<keyword evidence="16" id="KW-1185">Reference proteome</keyword>
<evidence type="ECO:0000313" key="15">
    <source>
        <dbReference type="EMBL" id="EIE20252.1"/>
    </source>
</evidence>
<comment type="caution">
    <text evidence="15">The sequence shown here is derived from an EMBL/GenBank/DDBJ whole genome shotgun (WGS) entry which is preliminary data.</text>
</comment>
<evidence type="ECO:0000256" key="7">
    <source>
        <dbReference type="ARBA" id="ARBA00023242"/>
    </source>
</evidence>
<comment type="function">
    <text evidence="10">Acts as a component of the essential kinetochore-associated NDC80 complex, which is required for chromosome segregation and spindle checkpoint activity.</text>
</comment>
<dbReference type="PANTHER" id="PTHR10643">
    <property type="entry name" value="KINETOCHORE PROTEIN NDC80"/>
    <property type="match status" value="1"/>
</dbReference>
<dbReference type="InterPro" id="IPR055260">
    <property type="entry name" value="Ndc80_CH"/>
</dbReference>
<name>I0YPD3_COCSC</name>
<evidence type="ECO:0000256" key="1">
    <source>
        <dbReference type="ARBA" id="ARBA00007050"/>
    </source>
</evidence>
<dbReference type="RefSeq" id="XP_005644796.1">
    <property type="nucleotide sequence ID" value="XM_005644739.1"/>
</dbReference>
<evidence type="ECO:0000256" key="4">
    <source>
        <dbReference type="ARBA" id="ARBA00022776"/>
    </source>
</evidence>
<proteinExistence type="inferred from homology"/>
<keyword evidence="4 10" id="KW-0498">Mitosis</keyword>
<evidence type="ECO:0000256" key="9">
    <source>
        <dbReference type="ARBA" id="ARBA00023328"/>
    </source>
</evidence>
<evidence type="ECO:0000259" key="13">
    <source>
        <dbReference type="Pfam" id="PF03801"/>
    </source>
</evidence>
<dbReference type="AlphaFoldDB" id="I0YPD3"/>
<dbReference type="EMBL" id="AGSI01000016">
    <property type="protein sequence ID" value="EIE20252.1"/>
    <property type="molecule type" value="Genomic_DNA"/>
</dbReference>
<dbReference type="GO" id="GO:0051315">
    <property type="term" value="P:attachment of mitotic spindle microtubules to kinetochore"/>
    <property type="evidence" value="ECO:0007669"/>
    <property type="project" value="UniProtKB-UniRule"/>
</dbReference>
<keyword evidence="2 10" id="KW-0158">Chromosome</keyword>
<evidence type="ECO:0000256" key="11">
    <source>
        <dbReference type="SAM" id="Coils"/>
    </source>
</evidence>
<evidence type="ECO:0000256" key="5">
    <source>
        <dbReference type="ARBA" id="ARBA00022838"/>
    </source>
</evidence>
<dbReference type="Pfam" id="PF03801">
    <property type="entry name" value="Ndc80_HEC"/>
    <property type="match status" value="1"/>
</dbReference>
<feature type="domain" description="Kinetochore protein Ndc80 CH" evidence="13">
    <location>
        <begin position="68"/>
        <end position="190"/>
    </location>
</feature>
<dbReference type="GO" id="GO:0005634">
    <property type="term" value="C:nucleus"/>
    <property type="evidence" value="ECO:0007669"/>
    <property type="project" value="UniProtKB-SubCell"/>
</dbReference>
<evidence type="ECO:0000256" key="12">
    <source>
        <dbReference type="SAM" id="MobiDB-lite"/>
    </source>
</evidence>
<dbReference type="InterPro" id="IPR057091">
    <property type="entry name" value="NDC80_loop"/>
</dbReference>
<keyword evidence="5 10" id="KW-0995">Kinetochore</keyword>
<dbReference type="InterPro" id="IPR005550">
    <property type="entry name" value="Kinetochore_Ndc80"/>
</dbReference>
<dbReference type="GeneID" id="17038228"/>
<gene>
    <name evidence="15" type="ORF">COCSUDRAFT_25458</name>
</gene>
<dbReference type="InterPro" id="IPR038273">
    <property type="entry name" value="Ndc80_sf"/>
</dbReference>
<dbReference type="Proteomes" id="UP000007264">
    <property type="component" value="Unassembled WGS sequence"/>
</dbReference>
<keyword evidence="3 10" id="KW-0132">Cell division</keyword>
<dbReference type="GO" id="GO:0051301">
    <property type="term" value="P:cell division"/>
    <property type="evidence" value="ECO:0007669"/>
    <property type="project" value="UniProtKB-UniRule"/>
</dbReference>
<feature type="region of interest" description="Disordered" evidence="12">
    <location>
        <begin position="32"/>
        <end position="82"/>
    </location>
</feature>
<evidence type="ECO:0000256" key="10">
    <source>
        <dbReference type="RuleBase" id="RU368072"/>
    </source>
</evidence>
<organism evidence="15 16">
    <name type="scientific">Coccomyxa subellipsoidea (strain C-169)</name>
    <name type="common">Green microalga</name>
    <dbReference type="NCBI Taxonomy" id="574566"/>
    <lineage>
        <taxon>Eukaryota</taxon>
        <taxon>Viridiplantae</taxon>
        <taxon>Chlorophyta</taxon>
        <taxon>core chlorophytes</taxon>
        <taxon>Trebouxiophyceae</taxon>
        <taxon>Trebouxiophyceae incertae sedis</taxon>
        <taxon>Coccomyxaceae</taxon>
        <taxon>Coccomyxa</taxon>
        <taxon>Coccomyxa subellipsoidea</taxon>
    </lineage>
</organism>
<comment type="similarity">
    <text evidence="1 10">Belongs to the NDC80/HEC1 family.</text>
</comment>
<evidence type="ECO:0000256" key="8">
    <source>
        <dbReference type="ARBA" id="ARBA00023306"/>
    </source>
</evidence>
<evidence type="ECO:0000259" key="14">
    <source>
        <dbReference type="Pfam" id="PF24487"/>
    </source>
</evidence>
<sequence length="610" mass="67203">MSNNNRRQTLGGLSPAMLNSRQSMGPARIAMEGKTAGKGPGLSGRPSMFPGNVRLAGPATAVPRRSSAHAKAGGPKHDPRRIGDKAYQANCIRTLIAYLSTHGYDQPLTPKMLANPMGKDVINIMHFLMRQVDPHCKNQGKIEDEVPALFKRLKYPYTISKSALFAVGSPHTWPGLLAALVWLTELLYYEEKAEQVREQTFDDKARSESNFFNYVSTAYRHFLSGNDEECAAVDDAQTRVFHDRAEATRTRNAELQQENERLAAEVEAMRSSPSPLEEARAKHQEHLSDRDKFRKLLDNLQSHKEGLQRKVAERTADLRSKQQQLAAIEQMRARIAAQTVSRDDVIRMNHERVKQEQRLGAVASQREALDARVADQERACEHRLDDLDAALQMYHSAADRLQLIPASAKRAAGIQYEISLDRSGTTAHELINIDLKGVVKAGLVRVREGSGSRARELAEEALALQEGLDGAQHSASERAEENAALATQARTPCLSMTVAQLERQLAASKEAMEGDIRARAAEADALKGVVDELRNATCHTIAGSEAAILALQGHAEEAVRANEAEAEQLNGDLAEALQALLDHKLHLQRTLDHTHSHLHSTLDNIAATPV</sequence>
<reference evidence="15 16" key="1">
    <citation type="journal article" date="2012" name="Genome Biol.">
        <title>The genome of the polar eukaryotic microalga coccomyxa subellipsoidea reveals traits of cold adaptation.</title>
        <authorList>
            <person name="Blanc G."/>
            <person name="Agarkova I."/>
            <person name="Grimwood J."/>
            <person name="Kuo A."/>
            <person name="Brueggeman A."/>
            <person name="Dunigan D."/>
            <person name="Gurnon J."/>
            <person name="Ladunga I."/>
            <person name="Lindquist E."/>
            <person name="Lucas S."/>
            <person name="Pangilinan J."/>
            <person name="Proschold T."/>
            <person name="Salamov A."/>
            <person name="Schmutz J."/>
            <person name="Weeks D."/>
            <person name="Yamada T."/>
            <person name="Claverie J.M."/>
            <person name="Grigoriev I."/>
            <person name="Van Etten J."/>
            <person name="Lomsadze A."/>
            <person name="Borodovsky M."/>
        </authorList>
    </citation>
    <scope>NUCLEOTIDE SEQUENCE [LARGE SCALE GENOMIC DNA]</scope>
    <source>
        <strain evidence="15 16">C-169</strain>
    </source>
</reference>
<feature type="region of interest" description="Disordered" evidence="12">
    <location>
        <begin position="1"/>
        <end position="20"/>
    </location>
</feature>
<dbReference type="Pfam" id="PF24487">
    <property type="entry name" value="NDC80_loop"/>
    <property type="match status" value="1"/>
</dbReference>
<evidence type="ECO:0000256" key="2">
    <source>
        <dbReference type="ARBA" id="ARBA00022454"/>
    </source>
</evidence>
<keyword evidence="9 10" id="KW-0137">Centromere</keyword>
<dbReference type="OrthoDB" id="7459479at2759"/>
<dbReference type="KEGG" id="csl:COCSUDRAFT_25458"/>
<feature type="coiled-coil region" evidence="11">
    <location>
        <begin position="245"/>
        <end position="338"/>
    </location>
</feature>
<dbReference type="eggNOG" id="KOG0995">
    <property type="taxonomic scope" value="Eukaryota"/>
</dbReference>
<comment type="subcellular location">
    <subcellularLocation>
        <location evidence="10">Chromosome</location>
        <location evidence="10">Centromere</location>
        <location evidence="10">Kinetochore</location>
    </subcellularLocation>
    <subcellularLocation>
        <location evidence="10">Nucleus</location>
    </subcellularLocation>
</comment>
<accession>I0YPD3</accession>